<keyword evidence="9" id="KW-1185">Reference proteome</keyword>
<evidence type="ECO:0000256" key="2">
    <source>
        <dbReference type="ARBA" id="ARBA00022490"/>
    </source>
</evidence>
<dbReference type="GO" id="GO:0006914">
    <property type="term" value="P:autophagy"/>
    <property type="evidence" value="ECO:0007669"/>
    <property type="project" value="UniProtKB-KW"/>
</dbReference>
<sequence>MYGIEYSAYARAIQNNDVTASKSTHRPNESNVNTSLSDLSQHSQTSEADSLLHKIQNLSEIPEYLRPNLYIKSINCEKTKKSCIKGQYTDDFILICEFSEIEGPKPLLSIPTDGGADFDKNEYALHLMCVDFHSQNQSCDSDKKFKFTTDTTIVNFWDDTTQITSCIHHFTLYDMEARGFVRPFCMAYISNDQKAVEFFHNIKEKFSQVTELFRKGNLVHFKQELEQKCSDLKHTGDIFERWCQSDTLERSKIQHDFDLDASVATRLNSACSTEIAKSAQLSTINNLLTETRQILATTIEELQKKNWHKTKSLFSSFSQSVKSRSHTFPLSHEDNLALNIDRCHDQQYRAKIFHQALTGSTTIVPHMEPNARKERQKNMKKLHELCPDTVKQAINQLKLTQRYFSTWFHLLKYKKSSLGPQSLKHNIFWSMTAGDCHICDFSLDIDTQSLSKTILDKKCDRSTSQLFSACSEPTVYVDAKSQPTLKEFSWSNLEHYLDVFEPSDSLDDEYLSANDAEFTDQDIMYEDEYSCKKELNEYDFANSLLAIYPSSNSLAVSLSSSSVGLFYKALNSLRCQSSIADKIVQFQEFNFEQNFKNLFQKFPVALPHVFYSILKGRPLVCVSRYCSSQGRLQSVLECLSNFVPNSFYCINSLTANQAPKFTSSPHTTFAPDRPKLKCIHERKPIRLSDLKNCKLFGLSLMVKNTCNLDTHKHYDNENIEHLLLSYIPITIRNYVSILDLDELTFSGPKYTGSYLTNTVSKCAHFNHDSFIFLFLMTNLFNFYSKLAFVYEYSILFEQENFQSESLVNSGRLSTEPRPSIQGSTSSLLALSRRQKLRKLLSVKKDKSRSKFEVELEIMSKWVAYVTDQAIALDKCDFKIVEFFLKSLKMKQIYLYNLAMRKKQVKEMNCKMRKNENGSVPLIELASNGSDTAEPNYSLNFTESSDIQIPLLVEFEEIDFFKRKN</sequence>
<feature type="compositionally biased region" description="Polar residues" evidence="6">
    <location>
        <begin position="29"/>
        <end position="40"/>
    </location>
</feature>
<dbReference type="GO" id="GO:0005085">
    <property type="term" value="F:guanyl-nucleotide exchange factor activity"/>
    <property type="evidence" value="ECO:0007669"/>
    <property type="project" value="UniProtKB-KW"/>
</dbReference>
<evidence type="ECO:0000256" key="4">
    <source>
        <dbReference type="ARBA" id="ARBA00023006"/>
    </source>
</evidence>
<accession>A0A3M7R072</accession>
<dbReference type="PROSITE" id="PS51834">
    <property type="entry name" value="DENN_FLCN_SMCR8"/>
    <property type="match status" value="1"/>
</dbReference>
<evidence type="ECO:0000259" key="7">
    <source>
        <dbReference type="PROSITE" id="PS51834"/>
    </source>
</evidence>
<comment type="subcellular location">
    <subcellularLocation>
        <location evidence="1">Cytoplasm</location>
    </subcellularLocation>
</comment>
<dbReference type="PANTHER" id="PTHR31334:SF1">
    <property type="entry name" value="GUANINE NUCLEOTIDE EXCHANGE PROTEIN SMCR8"/>
    <property type="match status" value="1"/>
</dbReference>
<dbReference type="STRING" id="10195.A0A3M7R072"/>
<comment type="similarity">
    <text evidence="5">Belongs to the SMCR8 family.</text>
</comment>
<gene>
    <name evidence="8" type="ORF">BpHYR1_046046</name>
</gene>
<evidence type="ECO:0000256" key="6">
    <source>
        <dbReference type="SAM" id="MobiDB-lite"/>
    </source>
</evidence>
<dbReference type="AlphaFoldDB" id="A0A3M7R072"/>
<reference evidence="8 9" key="1">
    <citation type="journal article" date="2018" name="Sci. Rep.">
        <title>Genomic signatures of local adaptation to the degree of environmental predictability in rotifers.</title>
        <authorList>
            <person name="Franch-Gras L."/>
            <person name="Hahn C."/>
            <person name="Garcia-Roger E.M."/>
            <person name="Carmona M.J."/>
            <person name="Serra M."/>
            <person name="Gomez A."/>
        </authorList>
    </citation>
    <scope>NUCLEOTIDE SEQUENCE [LARGE SCALE GENOMIC DNA]</scope>
    <source>
        <strain evidence="8">HYR1</strain>
    </source>
</reference>
<dbReference type="EMBL" id="REGN01004575">
    <property type="protein sequence ID" value="RNA16956.1"/>
    <property type="molecule type" value="Genomic_DNA"/>
</dbReference>
<proteinExistence type="inferred from homology"/>
<evidence type="ECO:0000313" key="8">
    <source>
        <dbReference type="EMBL" id="RNA16956.1"/>
    </source>
</evidence>
<evidence type="ECO:0000313" key="9">
    <source>
        <dbReference type="Proteomes" id="UP000276133"/>
    </source>
</evidence>
<organism evidence="8 9">
    <name type="scientific">Brachionus plicatilis</name>
    <name type="common">Marine rotifer</name>
    <name type="synonym">Brachionus muelleri</name>
    <dbReference type="NCBI Taxonomy" id="10195"/>
    <lineage>
        <taxon>Eukaryota</taxon>
        <taxon>Metazoa</taxon>
        <taxon>Spiralia</taxon>
        <taxon>Gnathifera</taxon>
        <taxon>Rotifera</taxon>
        <taxon>Eurotatoria</taxon>
        <taxon>Monogononta</taxon>
        <taxon>Pseudotrocha</taxon>
        <taxon>Ploima</taxon>
        <taxon>Brachionidae</taxon>
        <taxon>Brachionus</taxon>
    </lineage>
</organism>
<keyword evidence="4" id="KW-0072">Autophagy</keyword>
<evidence type="ECO:0000256" key="5">
    <source>
        <dbReference type="ARBA" id="ARBA00038137"/>
    </source>
</evidence>
<name>A0A3M7R072_BRAPC</name>
<keyword evidence="3" id="KW-0344">Guanine-nucleotide releasing factor</keyword>
<dbReference type="Proteomes" id="UP000276133">
    <property type="component" value="Unassembled WGS sequence"/>
</dbReference>
<dbReference type="GO" id="GO:0005737">
    <property type="term" value="C:cytoplasm"/>
    <property type="evidence" value="ECO:0007669"/>
    <property type="project" value="UniProtKB-SubCell"/>
</dbReference>
<protein>
    <submittedName>
        <fullName evidence="8">Guanine nucleotide exchange protein SMCR8-like protein</fullName>
    </submittedName>
</protein>
<dbReference type="GO" id="GO:0032045">
    <property type="term" value="C:guanyl-nucleotide exchange factor complex"/>
    <property type="evidence" value="ECO:0007669"/>
    <property type="project" value="TreeGrafter"/>
</dbReference>
<evidence type="ECO:0000256" key="3">
    <source>
        <dbReference type="ARBA" id="ARBA00022658"/>
    </source>
</evidence>
<comment type="caution">
    <text evidence="8">The sequence shown here is derived from an EMBL/GenBank/DDBJ whole genome shotgun (WGS) entry which is preliminary data.</text>
</comment>
<feature type="region of interest" description="Disordered" evidence="6">
    <location>
        <begin position="18"/>
        <end position="40"/>
    </location>
</feature>
<dbReference type="PANTHER" id="PTHR31334">
    <property type="entry name" value="SMITH-MAGENIS SYNDROME REGION GENE 8 PROTEIN"/>
    <property type="match status" value="1"/>
</dbReference>
<feature type="domain" description="UDENN FLCN/SMCR8-type" evidence="7">
    <location>
        <begin position="83"/>
        <end position="845"/>
    </location>
</feature>
<keyword evidence="2" id="KW-0963">Cytoplasm</keyword>
<dbReference type="OrthoDB" id="2289278at2759"/>
<dbReference type="InterPro" id="IPR037521">
    <property type="entry name" value="FLCN/SMCR8_DENN"/>
</dbReference>
<evidence type="ECO:0000256" key="1">
    <source>
        <dbReference type="ARBA" id="ARBA00004496"/>
    </source>
</evidence>